<evidence type="ECO:0000313" key="3">
    <source>
        <dbReference type="Proteomes" id="UP000001070"/>
    </source>
</evidence>
<sequence length="439" mass="48102">MTNKPNPALLHLERQRIEETKRNDAKLKRKFVVKLRRAEKDFDVARKWVEENNKLNNLNATANSDAKAIVVDGGTDSTHKQKSDAIQNNKDITSQDKSAKRSAEDREKSIGDEVLENIDTSGGTTTLIDEKSEDNTNVNKANNKSSLSDNIIDMANPEGNEISADKDPRAANTADEEINKTVAPANIDSEITEAVEVIEFIETVDKTSEDPMGVLGIIESLEAALDMEPIVIHNETDKPVAMEVTDIIQSLTSEINAAKRTEDKAAPDMRNVETIHVAEDETVIEIHTAPEIEESDRVDTTADDEASQSMTYSVTLVVPTHKDTKTAETSDTSDKDADKTTAAKVTSKEIPTSRNNSIEITEQVTEDETASEIEESVVSPICPSQSQFPSSYKDRGTNNVDPETHSIIKSSSATSTRENNIDTSAQTIVPESYTNDVAI</sequence>
<feature type="compositionally biased region" description="Acidic residues" evidence="1">
    <location>
        <begin position="364"/>
        <end position="375"/>
    </location>
</feature>
<dbReference type="HOGENOM" id="CLU_624489_0_0_1"/>
<protein>
    <submittedName>
        <fullName evidence="2">GH21483</fullName>
    </submittedName>
</protein>
<gene>
    <name evidence="2" type="primary">Dgri\GH21483</name>
    <name evidence="2" type="ORF">Dgri_GH21483</name>
</gene>
<dbReference type="GO" id="GO:0031490">
    <property type="term" value="F:chromatin DNA binding"/>
    <property type="evidence" value="ECO:0007669"/>
    <property type="project" value="EnsemblMetazoa"/>
</dbReference>
<dbReference type="STRING" id="7222.B4J3U3"/>
<evidence type="ECO:0000313" key="2">
    <source>
        <dbReference type="EMBL" id="EDW01526.1"/>
    </source>
</evidence>
<keyword evidence="3" id="KW-1185">Reference proteome</keyword>
<dbReference type="AlphaFoldDB" id="B4J3U3"/>
<dbReference type="OrthoDB" id="6286493at2759"/>
<dbReference type="GO" id="GO:0031048">
    <property type="term" value="P:regulatory ncRNA-mediated heterochromatin formation"/>
    <property type="evidence" value="ECO:0007669"/>
    <property type="project" value="EnsemblMetazoa"/>
</dbReference>
<reference evidence="2 3" key="1">
    <citation type="journal article" date="2007" name="Nature">
        <title>Evolution of genes and genomes on the Drosophila phylogeny.</title>
        <authorList>
            <consortium name="Drosophila 12 Genomes Consortium"/>
            <person name="Clark A.G."/>
            <person name="Eisen M.B."/>
            <person name="Smith D.R."/>
            <person name="Bergman C.M."/>
            <person name="Oliver B."/>
            <person name="Markow T.A."/>
            <person name="Kaufman T.C."/>
            <person name="Kellis M."/>
            <person name="Gelbart W."/>
            <person name="Iyer V.N."/>
            <person name="Pollard D.A."/>
            <person name="Sackton T.B."/>
            <person name="Larracuente A.M."/>
            <person name="Singh N.D."/>
            <person name="Abad J.P."/>
            <person name="Abt D.N."/>
            <person name="Adryan B."/>
            <person name="Aguade M."/>
            <person name="Akashi H."/>
            <person name="Anderson W.W."/>
            <person name="Aquadro C.F."/>
            <person name="Ardell D.H."/>
            <person name="Arguello R."/>
            <person name="Artieri C.G."/>
            <person name="Barbash D.A."/>
            <person name="Barker D."/>
            <person name="Barsanti P."/>
            <person name="Batterham P."/>
            <person name="Batzoglou S."/>
            <person name="Begun D."/>
            <person name="Bhutkar A."/>
            <person name="Blanco E."/>
            <person name="Bosak S.A."/>
            <person name="Bradley R.K."/>
            <person name="Brand A.D."/>
            <person name="Brent M.R."/>
            <person name="Brooks A.N."/>
            <person name="Brown R.H."/>
            <person name="Butlin R.K."/>
            <person name="Caggese C."/>
            <person name="Calvi B.R."/>
            <person name="Bernardo de Carvalho A."/>
            <person name="Caspi A."/>
            <person name="Castrezana S."/>
            <person name="Celniker S.E."/>
            <person name="Chang J.L."/>
            <person name="Chapple C."/>
            <person name="Chatterji S."/>
            <person name="Chinwalla A."/>
            <person name="Civetta A."/>
            <person name="Clifton S.W."/>
            <person name="Comeron J.M."/>
            <person name="Costello J.C."/>
            <person name="Coyne J.A."/>
            <person name="Daub J."/>
            <person name="David R.G."/>
            <person name="Delcher A.L."/>
            <person name="Delehaunty K."/>
            <person name="Do C.B."/>
            <person name="Ebling H."/>
            <person name="Edwards K."/>
            <person name="Eickbush T."/>
            <person name="Evans J.D."/>
            <person name="Filipski A."/>
            <person name="Findeiss S."/>
            <person name="Freyhult E."/>
            <person name="Fulton L."/>
            <person name="Fulton R."/>
            <person name="Garcia A.C."/>
            <person name="Gardiner A."/>
            <person name="Garfield D.A."/>
            <person name="Garvin B.E."/>
            <person name="Gibson G."/>
            <person name="Gilbert D."/>
            <person name="Gnerre S."/>
            <person name="Godfrey J."/>
            <person name="Good R."/>
            <person name="Gotea V."/>
            <person name="Gravely B."/>
            <person name="Greenberg A.J."/>
            <person name="Griffiths-Jones S."/>
            <person name="Gross S."/>
            <person name="Guigo R."/>
            <person name="Gustafson E.A."/>
            <person name="Haerty W."/>
            <person name="Hahn M.W."/>
            <person name="Halligan D.L."/>
            <person name="Halpern A.L."/>
            <person name="Halter G.M."/>
            <person name="Han M.V."/>
            <person name="Heger A."/>
            <person name="Hillier L."/>
            <person name="Hinrichs A.S."/>
            <person name="Holmes I."/>
            <person name="Hoskins R.A."/>
            <person name="Hubisz M.J."/>
            <person name="Hultmark D."/>
            <person name="Huntley M.A."/>
            <person name="Jaffe D.B."/>
            <person name="Jagadeeshan S."/>
            <person name="Jeck W.R."/>
            <person name="Johnson J."/>
            <person name="Jones C.D."/>
            <person name="Jordan W.C."/>
            <person name="Karpen G.H."/>
            <person name="Kataoka E."/>
            <person name="Keightley P.D."/>
            <person name="Kheradpour P."/>
            <person name="Kirkness E.F."/>
            <person name="Koerich L.B."/>
            <person name="Kristiansen K."/>
            <person name="Kudrna D."/>
            <person name="Kulathinal R.J."/>
            <person name="Kumar S."/>
            <person name="Kwok R."/>
            <person name="Lander E."/>
            <person name="Langley C.H."/>
            <person name="Lapoint R."/>
            <person name="Lazzaro B.P."/>
            <person name="Lee S.J."/>
            <person name="Levesque L."/>
            <person name="Li R."/>
            <person name="Lin C.F."/>
            <person name="Lin M.F."/>
            <person name="Lindblad-Toh K."/>
            <person name="Llopart A."/>
            <person name="Long M."/>
            <person name="Low L."/>
            <person name="Lozovsky E."/>
            <person name="Lu J."/>
            <person name="Luo M."/>
            <person name="Machado C.A."/>
            <person name="Makalowski W."/>
            <person name="Marzo M."/>
            <person name="Matsuda M."/>
            <person name="Matzkin L."/>
            <person name="McAllister B."/>
            <person name="McBride C.S."/>
            <person name="McKernan B."/>
            <person name="McKernan K."/>
            <person name="Mendez-Lago M."/>
            <person name="Minx P."/>
            <person name="Mollenhauer M.U."/>
            <person name="Montooth K."/>
            <person name="Mount S.M."/>
            <person name="Mu X."/>
            <person name="Myers E."/>
            <person name="Negre B."/>
            <person name="Newfeld S."/>
            <person name="Nielsen R."/>
            <person name="Noor M.A."/>
            <person name="O'Grady P."/>
            <person name="Pachter L."/>
            <person name="Papaceit M."/>
            <person name="Parisi M.J."/>
            <person name="Parisi M."/>
            <person name="Parts L."/>
            <person name="Pedersen J.S."/>
            <person name="Pesole G."/>
            <person name="Phillippy A.M."/>
            <person name="Ponting C.P."/>
            <person name="Pop M."/>
            <person name="Porcelli D."/>
            <person name="Powell J.R."/>
            <person name="Prohaska S."/>
            <person name="Pruitt K."/>
            <person name="Puig M."/>
            <person name="Quesneville H."/>
            <person name="Ram K.R."/>
            <person name="Rand D."/>
            <person name="Rasmussen M.D."/>
            <person name="Reed L.K."/>
            <person name="Reenan R."/>
            <person name="Reily A."/>
            <person name="Remington K.A."/>
            <person name="Rieger T.T."/>
            <person name="Ritchie M.G."/>
            <person name="Robin C."/>
            <person name="Rogers Y.H."/>
            <person name="Rohde C."/>
            <person name="Rozas J."/>
            <person name="Rubenfield M.J."/>
            <person name="Ruiz A."/>
            <person name="Russo S."/>
            <person name="Salzberg S.L."/>
            <person name="Sanchez-Gracia A."/>
            <person name="Saranga D.J."/>
            <person name="Sato H."/>
            <person name="Schaeffer S.W."/>
            <person name="Schatz M.C."/>
            <person name="Schlenke T."/>
            <person name="Schwartz R."/>
            <person name="Segarra C."/>
            <person name="Singh R.S."/>
            <person name="Sirot L."/>
            <person name="Sirota M."/>
            <person name="Sisneros N.B."/>
            <person name="Smith C.D."/>
            <person name="Smith T.F."/>
            <person name="Spieth J."/>
            <person name="Stage D.E."/>
            <person name="Stark A."/>
            <person name="Stephan W."/>
            <person name="Strausberg R.L."/>
            <person name="Strempel S."/>
            <person name="Sturgill D."/>
            <person name="Sutton G."/>
            <person name="Sutton G.G."/>
            <person name="Tao W."/>
            <person name="Teichmann S."/>
            <person name="Tobari Y.N."/>
            <person name="Tomimura Y."/>
            <person name="Tsolas J.M."/>
            <person name="Valente V.L."/>
            <person name="Venter E."/>
            <person name="Venter J.C."/>
            <person name="Vicario S."/>
            <person name="Vieira F.G."/>
            <person name="Vilella A.J."/>
            <person name="Villasante A."/>
            <person name="Walenz B."/>
            <person name="Wang J."/>
            <person name="Wasserman M."/>
            <person name="Watts T."/>
            <person name="Wilson D."/>
            <person name="Wilson R.K."/>
            <person name="Wing R.A."/>
            <person name="Wolfner M.F."/>
            <person name="Wong A."/>
            <person name="Wong G.K."/>
            <person name="Wu C.I."/>
            <person name="Wu G."/>
            <person name="Yamamoto D."/>
            <person name="Yang H.P."/>
            <person name="Yang S.P."/>
            <person name="Yorke J.A."/>
            <person name="Yoshida K."/>
            <person name="Zdobnov E."/>
            <person name="Zhang P."/>
            <person name="Zhang Y."/>
            <person name="Zimin A.V."/>
            <person name="Baldwin J."/>
            <person name="Abdouelleil A."/>
            <person name="Abdulkadir J."/>
            <person name="Abebe A."/>
            <person name="Abera B."/>
            <person name="Abreu J."/>
            <person name="Acer S.C."/>
            <person name="Aftuck L."/>
            <person name="Alexander A."/>
            <person name="An P."/>
            <person name="Anderson E."/>
            <person name="Anderson S."/>
            <person name="Arachi H."/>
            <person name="Azer M."/>
            <person name="Bachantsang P."/>
            <person name="Barry A."/>
            <person name="Bayul T."/>
            <person name="Berlin A."/>
            <person name="Bessette D."/>
            <person name="Bloom T."/>
            <person name="Blye J."/>
            <person name="Boguslavskiy L."/>
            <person name="Bonnet C."/>
            <person name="Boukhgalter B."/>
            <person name="Bourzgui I."/>
            <person name="Brown A."/>
            <person name="Cahill P."/>
            <person name="Channer S."/>
            <person name="Cheshatsang Y."/>
            <person name="Chuda L."/>
            <person name="Citroen M."/>
            <person name="Collymore A."/>
            <person name="Cooke P."/>
            <person name="Costello M."/>
            <person name="D'Aco K."/>
            <person name="Daza R."/>
            <person name="De Haan G."/>
            <person name="DeGray S."/>
            <person name="DeMaso C."/>
            <person name="Dhargay N."/>
            <person name="Dooley K."/>
            <person name="Dooley E."/>
            <person name="Doricent M."/>
            <person name="Dorje P."/>
            <person name="Dorjee K."/>
            <person name="Dupes A."/>
            <person name="Elong R."/>
            <person name="Falk J."/>
            <person name="Farina A."/>
            <person name="Faro S."/>
            <person name="Ferguson D."/>
            <person name="Fisher S."/>
            <person name="Foley C.D."/>
            <person name="Franke A."/>
            <person name="Friedrich D."/>
            <person name="Gadbois L."/>
            <person name="Gearin G."/>
            <person name="Gearin C.R."/>
            <person name="Giannoukos G."/>
            <person name="Goode T."/>
            <person name="Graham J."/>
            <person name="Grandbois E."/>
            <person name="Grewal S."/>
            <person name="Gyaltsen K."/>
            <person name="Hafez N."/>
            <person name="Hagos B."/>
            <person name="Hall J."/>
            <person name="Henson C."/>
            <person name="Hollinger A."/>
            <person name="Honan T."/>
            <person name="Huard M.D."/>
            <person name="Hughes L."/>
            <person name="Hurhula B."/>
            <person name="Husby M.E."/>
            <person name="Kamat A."/>
            <person name="Kanga B."/>
            <person name="Kashin S."/>
            <person name="Khazanovich D."/>
            <person name="Kisner P."/>
            <person name="Lance K."/>
            <person name="Lara M."/>
            <person name="Lee W."/>
            <person name="Lennon N."/>
            <person name="Letendre F."/>
            <person name="LeVine R."/>
            <person name="Lipovsky A."/>
            <person name="Liu X."/>
            <person name="Liu J."/>
            <person name="Liu S."/>
            <person name="Lokyitsang T."/>
            <person name="Lokyitsang Y."/>
            <person name="Lubonja R."/>
            <person name="Lui A."/>
            <person name="MacDonald P."/>
            <person name="Magnisalis V."/>
            <person name="Maru K."/>
            <person name="Matthews C."/>
            <person name="McCusker W."/>
            <person name="McDonough S."/>
            <person name="Mehta T."/>
            <person name="Meldrim J."/>
            <person name="Meneus L."/>
            <person name="Mihai O."/>
            <person name="Mihalev A."/>
            <person name="Mihova T."/>
            <person name="Mittelman R."/>
            <person name="Mlenga V."/>
            <person name="Montmayeur A."/>
            <person name="Mulrain L."/>
            <person name="Navidi A."/>
            <person name="Naylor J."/>
            <person name="Negash T."/>
            <person name="Nguyen T."/>
            <person name="Nguyen N."/>
            <person name="Nicol R."/>
            <person name="Norbu C."/>
            <person name="Norbu N."/>
            <person name="Novod N."/>
            <person name="O'Neill B."/>
            <person name="Osman S."/>
            <person name="Markiewicz E."/>
            <person name="Oyono O.L."/>
            <person name="Patti C."/>
            <person name="Phunkhang P."/>
            <person name="Pierre F."/>
            <person name="Priest M."/>
            <person name="Raghuraman S."/>
            <person name="Rege F."/>
            <person name="Reyes R."/>
            <person name="Rise C."/>
            <person name="Rogov P."/>
            <person name="Ross K."/>
            <person name="Ryan E."/>
            <person name="Settipalli S."/>
            <person name="Shea T."/>
            <person name="Sherpa N."/>
            <person name="Shi L."/>
            <person name="Shih D."/>
            <person name="Sparrow T."/>
            <person name="Spaulding J."/>
            <person name="Stalker J."/>
            <person name="Stange-Thomann N."/>
            <person name="Stavropoulos S."/>
            <person name="Stone C."/>
            <person name="Strader C."/>
            <person name="Tesfaye S."/>
            <person name="Thomson T."/>
            <person name="Thoulutsang Y."/>
            <person name="Thoulutsang D."/>
            <person name="Topham K."/>
            <person name="Topping I."/>
            <person name="Tsamla T."/>
            <person name="Vassiliev H."/>
            <person name="Vo A."/>
            <person name="Wangchuk T."/>
            <person name="Wangdi T."/>
            <person name="Weiand M."/>
            <person name="Wilkinson J."/>
            <person name="Wilson A."/>
            <person name="Yadav S."/>
            <person name="Young G."/>
            <person name="Yu Q."/>
            <person name="Zembek L."/>
            <person name="Zhong D."/>
            <person name="Zimmer A."/>
            <person name="Zwirko Z."/>
            <person name="Jaffe D.B."/>
            <person name="Alvarez P."/>
            <person name="Brockman W."/>
            <person name="Butler J."/>
            <person name="Chin C."/>
            <person name="Gnerre S."/>
            <person name="Grabherr M."/>
            <person name="Kleber M."/>
            <person name="Mauceli E."/>
            <person name="MacCallum I."/>
        </authorList>
    </citation>
    <scope>NUCLEOTIDE SEQUENCE [LARGE SCALE GENOMIC DNA]</scope>
    <source>
        <strain evidence="3">Tucson 15287-2541.00</strain>
    </source>
</reference>
<proteinExistence type="predicted"/>
<dbReference type="GO" id="GO:0005704">
    <property type="term" value="C:polytene chromosome band"/>
    <property type="evidence" value="ECO:0007669"/>
    <property type="project" value="EnsemblMetazoa"/>
</dbReference>
<dbReference type="GO" id="GO:0062072">
    <property type="term" value="F:histone H3K9me2/3 reader activity"/>
    <property type="evidence" value="ECO:0007669"/>
    <property type="project" value="EnsemblMetazoa"/>
</dbReference>
<feature type="compositionally biased region" description="Basic and acidic residues" evidence="1">
    <location>
        <begin position="93"/>
        <end position="111"/>
    </location>
</feature>
<feature type="compositionally biased region" description="Polar residues" evidence="1">
    <location>
        <begin position="407"/>
        <end position="439"/>
    </location>
</feature>
<dbReference type="OMA" id="MEPIVIH"/>
<organism evidence="3">
    <name type="scientific">Drosophila grimshawi</name>
    <name type="common">Hawaiian fruit fly</name>
    <name type="synonym">Idiomyia grimshawi</name>
    <dbReference type="NCBI Taxonomy" id="7222"/>
    <lineage>
        <taxon>Eukaryota</taxon>
        <taxon>Metazoa</taxon>
        <taxon>Ecdysozoa</taxon>
        <taxon>Arthropoda</taxon>
        <taxon>Hexapoda</taxon>
        <taxon>Insecta</taxon>
        <taxon>Pterygota</taxon>
        <taxon>Neoptera</taxon>
        <taxon>Endopterygota</taxon>
        <taxon>Diptera</taxon>
        <taxon>Brachycera</taxon>
        <taxon>Muscomorpha</taxon>
        <taxon>Ephydroidea</taxon>
        <taxon>Drosophilidae</taxon>
        <taxon>Drosophila</taxon>
        <taxon>Hawaiian Drosophila</taxon>
    </lineage>
</organism>
<dbReference type="GO" id="GO:0005721">
    <property type="term" value="C:pericentric heterochromatin"/>
    <property type="evidence" value="ECO:0007669"/>
    <property type="project" value="EnsemblMetazoa"/>
</dbReference>
<feature type="region of interest" description="Disordered" evidence="1">
    <location>
        <begin position="287"/>
        <end position="439"/>
    </location>
</feature>
<feature type="compositionally biased region" description="Polar residues" evidence="1">
    <location>
        <begin position="118"/>
        <end position="127"/>
    </location>
</feature>
<feature type="compositionally biased region" description="Basic and acidic residues" evidence="1">
    <location>
        <begin position="392"/>
        <end position="406"/>
    </location>
</feature>
<dbReference type="Proteomes" id="UP000001070">
    <property type="component" value="Unassembled WGS sequence"/>
</dbReference>
<dbReference type="GO" id="GO:0005705">
    <property type="term" value="C:polytene chromosome interband"/>
    <property type="evidence" value="ECO:0007669"/>
    <property type="project" value="EnsemblMetazoa"/>
</dbReference>
<feature type="region of interest" description="Disordered" evidence="1">
    <location>
        <begin position="74"/>
        <end position="150"/>
    </location>
</feature>
<accession>B4J3U3</accession>
<dbReference type="GO" id="GO:0005701">
    <property type="term" value="C:polytene chromosome chromocenter"/>
    <property type="evidence" value="ECO:0007669"/>
    <property type="project" value="EnsemblMetazoa"/>
</dbReference>
<feature type="compositionally biased region" description="Polar residues" evidence="1">
    <location>
        <begin position="349"/>
        <end position="363"/>
    </location>
</feature>
<name>B4J3U3_DROGR</name>
<evidence type="ECO:0000256" key="1">
    <source>
        <dbReference type="SAM" id="MobiDB-lite"/>
    </source>
</evidence>
<feature type="compositionally biased region" description="Polar residues" evidence="1">
    <location>
        <begin position="135"/>
        <end position="149"/>
    </location>
</feature>
<dbReference type="eggNOG" id="KOG1015">
    <property type="taxonomic scope" value="Eukaryota"/>
</dbReference>
<feature type="compositionally biased region" description="Basic and acidic residues" evidence="1">
    <location>
        <begin position="320"/>
        <end position="341"/>
    </location>
</feature>
<dbReference type="EMBL" id="CH916367">
    <property type="protein sequence ID" value="EDW01526.1"/>
    <property type="molecule type" value="Genomic_DNA"/>
</dbReference>